<gene>
    <name evidence="9" type="ORF">B7695_08470</name>
</gene>
<keyword evidence="4 7" id="KW-0812">Transmembrane</keyword>
<feature type="transmembrane region" description="Helical" evidence="7">
    <location>
        <begin position="126"/>
        <end position="145"/>
    </location>
</feature>
<dbReference type="RefSeq" id="WP_084891095.1">
    <property type="nucleotide sequence ID" value="NZ_NCVK01000058.1"/>
</dbReference>
<comment type="caution">
    <text evidence="9">The sequence shown here is derived from an EMBL/GenBank/DDBJ whole genome shotgun (WGS) entry which is preliminary data.</text>
</comment>
<feature type="transmembrane region" description="Helical" evidence="7">
    <location>
        <begin position="178"/>
        <end position="196"/>
    </location>
</feature>
<feature type="transmembrane region" description="Helical" evidence="7">
    <location>
        <begin position="234"/>
        <end position="253"/>
    </location>
</feature>
<evidence type="ECO:0000256" key="6">
    <source>
        <dbReference type="ARBA" id="ARBA00023136"/>
    </source>
</evidence>
<dbReference type="Proteomes" id="UP000193517">
    <property type="component" value="Unassembled WGS sequence"/>
</dbReference>
<keyword evidence="5 7" id="KW-1133">Transmembrane helix</keyword>
<dbReference type="EMBL" id="NCVK01000058">
    <property type="protein sequence ID" value="ORO99560.1"/>
    <property type="molecule type" value="Genomic_DNA"/>
</dbReference>
<dbReference type="OrthoDB" id="6623990at2"/>
<sequence>MTKNRINWIDFGKGFAIFLVVIGHVFTGLFDSGKFTSDAKWLSIVIAFIYTFHIPVFFALSGYFFKSVENFKEYYYYMKKKTIVLGLPYIFYSIIHYVLQKIAGGSVRVPTTLFNLINIYKEPLGVVWYLYTLWALYLVYGFLSIFIKNKNYLFMISIVGYIITLVYMSEIFFIKKVLAWGVIFMLGSVLKTVKFNDIRFRNIILLGIIFNIVYIYTMYISFNVDGKIITDYNYPRWWIIGYTGNVILSFIIFPKIEKISQNIFRYFSKYGKISIGILIFHSPICSMIRILMLKMGIGSVFLHIVIGIVLGWYLSILATNVLKKIPLLNIVLIPQRYIKLK</sequence>
<proteinExistence type="inferred from homology"/>
<evidence type="ECO:0000313" key="10">
    <source>
        <dbReference type="Proteomes" id="UP000193517"/>
    </source>
</evidence>
<dbReference type="PANTHER" id="PTHR40074:SF2">
    <property type="entry name" value="O-ACETYLTRANSFERASE WECH"/>
    <property type="match status" value="1"/>
</dbReference>
<evidence type="ECO:0000256" key="7">
    <source>
        <dbReference type="SAM" id="Phobius"/>
    </source>
</evidence>
<accession>A0A1X1KJG6</accession>
<evidence type="ECO:0000256" key="5">
    <source>
        <dbReference type="ARBA" id="ARBA00022989"/>
    </source>
</evidence>
<name>A0A1X1KJG6_STRMT</name>
<feature type="transmembrane region" description="Helical" evidence="7">
    <location>
        <begin position="12"/>
        <end position="30"/>
    </location>
</feature>
<reference evidence="9 10" key="1">
    <citation type="journal article" date="2016" name="Eur. J. Clin. Microbiol. Infect. Dis.">
        <title>Whole genome sequencing as a tool for phylogenetic analysis of clinical strains of Mitis group streptococci.</title>
        <authorList>
            <person name="Rasmussen L.H."/>
            <person name="Dargis R."/>
            <person name="Hojholt K."/>
            <person name="Christensen J.J."/>
            <person name="Skovgaard O."/>
            <person name="Justesen U.S."/>
            <person name="Rosenvinge F.S."/>
            <person name="Moser C."/>
            <person name="Lukjancenko O."/>
            <person name="Rasmussen S."/>
            <person name="Nielsen X.C."/>
        </authorList>
    </citation>
    <scope>NUCLEOTIDE SEQUENCE [LARGE SCALE GENOMIC DNA]</scope>
    <source>
        <strain evidence="9 10">OD_317805_11</strain>
    </source>
</reference>
<evidence type="ECO:0000256" key="1">
    <source>
        <dbReference type="ARBA" id="ARBA00004651"/>
    </source>
</evidence>
<feature type="domain" description="Acyltransferase 3" evidence="8">
    <location>
        <begin position="6"/>
        <end position="318"/>
    </location>
</feature>
<feature type="transmembrane region" description="Helical" evidence="7">
    <location>
        <begin position="203"/>
        <end position="222"/>
    </location>
</feature>
<evidence type="ECO:0000259" key="8">
    <source>
        <dbReference type="Pfam" id="PF01757"/>
    </source>
</evidence>
<feature type="transmembrane region" description="Helical" evidence="7">
    <location>
        <begin position="86"/>
        <end position="106"/>
    </location>
</feature>
<dbReference type="GO" id="GO:0016413">
    <property type="term" value="F:O-acetyltransferase activity"/>
    <property type="evidence" value="ECO:0007669"/>
    <property type="project" value="TreeGrafter"/>
</dbReference>
<comment type="similarity">
    <text evidence="2">Belongs to the acyltransferase 3 family.</text>
</comment>
<feature type="transmembrane region" description="Helical" evidence="7">
    <location>
        <begin position="42"/>
        <end position="65"/>
    </location>
</feature>
<keyword evidence="6 7" id="KW-0472">Membrane</keyword>
<dbReference type="PANTHER" id="PTHR40074">
    <property type="entry name" value="O-ACETYLTRANSFERASE WECH"/>
    <property type="match status" value="1"/>
</dbReference>
<comment type="subcellular location">
    <subcellularLocation>
        <location evidence="1">Cell membrane</location>
        <topology evidence="1">Multi-pass membrane protein</topology>
    </subcellularLocation>
</comment>
<organism evidence="9 10">
    <name type="scientific">Streptococcus mitis</name>
    <dbReference type="NCBI Taxonomy" id="28037"/>
    <lineage>
        <taxon>Bacteria</taxon>
        <taxon>Bacillati</taxon>
        <taxon>Bacillota</taxon>
        <taxon>Bacilli</taxon>
        <taxon>Lactobacillales</taxon>
        <taxon>Streptococcaceae</taxon>
        <taxon>Streptococcus</taxon>
        <taxon>Streptococcus mitis group</taxon>
    </lineage>
</organism>
<evidence type="ECO:0000313" key="9">
    <source>
        <dbReference type="EMBL" id="ORO99560.1"/>
    </source>
</evidence>
<dbReference type="AlphaFoldDB" id="A0A1X1KJG6"/>
<dbReference type="GO" id="GO:0005886">
    <property type="term" value="C:plasma membrane"/>
    <property type="evidence" value="ECO:0007669"/>
    <property type="project" value="UniProtKB-SubCell"/>
</dbReference>
<dbReference type="InterPro" id="IPR002656">
    <property type="entry name" value="Acyl_transf_3_dom"/>
</dbReference>
<protein>
    <submittedName>
        <fullName evidence="9">Fucose 4-O-acetylase</fullName>
    </submittedName>
</protein>
<dbReference type="Pfam" id="PF01757">
    <property type="entry name" value="Acyl_transf_3"/>
    <property type="match status" value="1"/>
</dbReference>
<feature type="transmembrane region" description="Helical" evidence="7">
    <location>
        <begin position="297"/>
        <end position="318"/>
    </location>
</feature>
<feature type="transmembrane region" description="Helical" evidence="7">
    <location>
        <begin position="152"/>
        <end position="172"/>
    </location>
</feature>
<dbReference type="GO" id="GO:0009246">
    <property type="term" value="P:enterobacterial common antigen biosynthetic process"/>
    <property type="evidence" value="ECO:0007669"/>
    <property type="project" value="TreeGrafter"/>
</dbReference>
<keyword evidence="3" id="KW-1003">Cell membrane</keyword>
<feature type="transmembrane region" description="Helical" evidence="7">
    <location>
        <begin position="273"/>
        <end position="291"/>
    </location>
</feature>
<evidence type="ECO:0000256" key="4">
    <source>
        <dbReference type="ARBA" id="ARBA00022692"/>
    </source>
</evidence>
<evidence type="ECO:0000256" key="3">
    <source>
        <dbReference type="ARBA" id="ARBA00022475"/>
    </source>
</evidence>
<evidence type="ECO:0000256" key="2">
    <source>
        <dbReference type="ARBA" id="ARBA00007400"/>
    </source>
</evidence>